<dbReference type="InterPro" id="IPR046462">
    <property type="entry name" value="TerL_nuclease"/>
</dbReference>
<organism evidence="2 3">
    <name type="scientific">Rhodoferax antarcticus ANT.BR</name>
    <dbReference type="NCBI Taxonomy" id="1111071"/>
    <lineage>
        <taxon>Bacteria</taxon>
        <taxon>Pseudomonadati</taxon>
        <taxon>Pseudomonadota</taxon>
        <taxon>Betaproteobacteria</taxon>
        <taxon>Burkholderiales</taxon>
        <taxon>Comamonadaceae</taxon>
        <taxon>Rhodoferax</taxon>
    </lineage>
</organism>
<dbReference type="PANTHER" id="PTHR41287:SF1">
    <property type="entry name" value="PROTEIN YMFN"/>
    <property type="match status" value="1"/>
</dbReference>
<gene>
    <name evidence="2" type="ORF">BLL52_3041</name>
</gene>
<protein>
    <submittedName>
        <fullName evidence="2">Phage Terminase</fullName>
    </submittedName>
</protein>
<dbReference type="AlphaFoldDB" id="A0A1Q8YC85"/>
<keyword evidence="3" id="KW-1185">Reference proteome</keyword>
<dbReference type="GO" id="GO:0004519">
    <property type="term" value="F:endonuclease activity"/>
    <property type="evidence" value="ECO:0007669"/>
    <property type="project" value="InterPro"/>
</dbReference>
<evidence type="ECO:0000259" key="1">
    <source>
        <dbReference type="Pfam" id="PF20441"/>
    </source>
</evidence>
<evidence type="ECO:0000313" key="3">
    <source>
        <dbReference type="Proteomes" id="UP000185911"/>
    </source>
</evidence>
<name>A0A1Q8YC85_9BURK</name>
<dbReference type="Proteomes" id="UP000185911">
    <property type="component" value="Unassembled WGS sequence"/>
</dbReference>
<accession>A0A1Q8YC85</accession>
<dbReference type="EMBL" id="MSYM01000014">
    <property type="protein sequence ID" value="OLP05668.1"/>
    <property type="molecule type" value="Genomic_DNA"/>
</dbReference>
<comment type="caution">
    <text evidence="2">The sequence shown here is derived from an EMBL/GenBank/DDBJ whole genome shotgun (WGS) entry which is preliminary data.</text>
</comment>
<dbReference type="PANTHER" id="PTHR41287">
    <property type="match status" value="1"/>
</dbReference>
<sequence length="123" mass="13481">MTGSQAIAYDRWRIDLMKKELGKIDSDLPLIEWGQGFRDMAPALDALEAELLNERVNHGNHPVLRMCAANAIVVKDPAGSRKLDKSRATGRIDGLQAMAQAFGIAARSVAAQDVYPDGQFLFI</sequence>
<proteinExistence type="predicted"/>
<dbReference type="STRING" id="81479.RA876_09185"/>
<evidence type="ECO:0000313" key="2">
    <source>
        <dbReference type="EMBL" id="OLP05668.1"/>
    </source>
</evidence>
<reference evidence="2 3" key="1">
    <citation type="submission" date="2017-01" db="EMBL/GenBank/DDBJ databases">
        <title>Genome sequence of Rhodoferax antarcticus ANT.BR, a psychrophilic purple nonsulfur bacterium from an Antarctic microbial mat.</title>
        <authorList>
            <person name="Baker J."/>
            <person name="Riester C."/>
            <person name="Skinner B."/>
            <person name="Newell A."/>
            <person name="Swingley W."/>
            <person name="Madigan M."/>
            <person name="Jung D."/>
            <person name="Asao M."/>
            <person name="Chen M."/>
            <person name="Loughlin P."/>
            <person name="Pan H."/>
            <person name="Lin S."/>
            <person name="Li N."/>
            <person name="Shaw J."/>
            <person name="Prado M."/>
            <person name="Sherman C."/>
            <person name="Li X."/>
            <person name="Tang J."/>
            <person name="Blankenship R."/>
            <person name="Zhao T."/>
            <person name="Touchman J."/>
            <person name="Sattley M."/>
        </authorList>
    </citation>
    <scope>NUCLEOTIDE SEQUENCE [LARGE SCALE GENOMIC DNA]</scope>
    <source>
        <strain evidence="2 3">ANT.BR</strain>
    </source>
</reference>
<dbReference type="Pfam" id="PF20441">
    <property type="entry name" value="TerL_nuclease"/>
    <property type="match status" value="1"/>
</dbReference>
<feature type="domain" description="Terminase large subunit-like endonuclease" evidence="1">
    <location>
        <begin position="5"/>
        <end position="107"/>
    </location>
</feature>
<dbReference type="InterPro" id="IPR005021">
    <property type="entry name" value="Terminase_largesu-like"/>
</dbReference>